<evidence type="ECO:0000256" key="4">
    <source>
        <dbReference type="ARBA" id="ARBA00022452"/>
    </source>
</evidence>
<sequence>MKCRAFLHLSIGLFAALSALKAKADTLEQAIARAHENNPQLKGTKFLARAADAAVIRAKGAYGPSLSVSVRHEYTFDRTTLDDLAFDDQGLGTTASLSLSQPLFTSGRLAAGLDSARANRMIAQENLRAASQQLTLDVVNAYASLQRDIALYRVARDIHALLAQQRDVTAARFRLRDSTRSDLDQTTNRLEIAAGRVIRARAAVETSAARYRNIVGAYPDDLAALPDIPPVPPLSDLYAQADASNPQVRAARYTALRSRAAVASARAAMGPQFSAFASAERAPLTPYQNTRRVERVVAGVSLAMPLHSGGQLTAALREAEQRNLADSQFAEQTRRDVRETLATDWNLYRAAAEALPRFDAAVRAAESAVAGVKRQETAGIRTLREVLEVTNDLLTARTSAAETRAELFIRKVAVLRDAGILGPEMFDISSTHLENDVADESAPQPFIPAGLPLRPILDPFDRILSNSHVPQVPVLIENDETFLWDDGADGLKKPSP</sequence>
<dbReference type="SUPFAM" id="SSF56954">
    <property type="entry name" value="Outer membrane efflux proteins (OEP)"/>
    <property type="match status" value="1"/>
</dbReference>
<evidence type="ECO:0000256" key="1">
    <source>
        <dbReference type="ARBA" id="ARBA00004442"/>
    </source>
</evidence>
<dbReference type="Pfam" id="PF02321">
    <property type="entry name" value="OEP"/>
    <property type="match status" value="2"/>
</dbReference>
<dbReference type="InterPro" id="IPR003423">
    <property type="entry name" value="OMP_efflux"/>
</dbReference>
<protein>
    <submittedName>
        <fullName evidence="9">Outer membrane protein/outer membrane protein, S-layer protein transport system</fullName>
    </submittedName>
</protein>
<dbReference type="PANTHER" id="PTHR30026:SF20">
    <property type="entry name" value="OUTER MEMBRANE PROTEIN TOLC"/>
    <property type="match status" value="1"/>
</dbReference>
<evidence type="ECO:0000256" key="5">
    <source>
        <dbReference type="ARBA" id="ARBA00022692"/>
    </source>
</evidence>
<keyword evidence="8" id="KW-0732">Signal</keyword>
<keyword evidence="5" id="KW-0812">Transmembrane</keyword>
<organism evidence="9 10">
    <name type="scientific">Novosphingobium mathurense</name>
    <dbReference type="NCBI Taxonomy" id="428990"/>
    <lineage>
        <taxon>Bacteria</taxon>
        <taxon>Pseudomonadati</taxon>
        <taxon>Pseudomonadota</taxon>
        <taxon>Alphaproteobacteria</taxon>
        <taxon>Sphingomonadales</taxon>
        <taxon>Sphingomonadaceae</taxon>
        <taxon>Novosphingobium</taxon>
    </lineage>
</organism>
<dbReference type="GO" id="GO:0015562">
    <property type="term" value="F:efflux transmembrane transporter activity"/>
    <property type="evidence" value="ECO:0007669"/>
    <property type="project" value="InterPro"/>
</dbReference>
<comment type="similarity">
    <text evidence="2">Belongs to the outer membrane factor (OMF) (TC 1.B.17) family.</text>
</comment>
<evidence type="ECO:0000256" key="3">
    <source>
        <dbReference type="ARBA" id="ARBA00022448"/>
    </source>
</evidence>
<evidence type="ECO:0000256" key="8">
    <source>
        <dbReference type="SAM" id="SignalP"/>
    </source>
</evidence>
<dbReference type="InterPro" id="IPR051906">
    <property type="entry name" value="TolC-like"/>
</dbReference>
<evidence type="ECO:0000256" key="6">
    <source>
        <dbReference type="ARBA" id="ARBA00023136"/>
    </source>
</evidence>
<name>A0A1U6HJD9_9SPHN</name>
<evidence type="ECO:0000313" key="10">
    <source>
        <dbReference type="Proteomes" id="UP000190989"/>
    </source>
</evidence>
<dbReference type="PANTHER" id="PTHR30026">
    <property type="entry name" value="OUTER MEMBRANE PROTEIN TOLC"/>
    <property type="match status" value="1"/>
</dbReference>
<dbReference type="STRING" id="428990.SAMN06295987_102568"/>
<evidence type="ECO:0000313" key="9">
    <source>
        <dbReference type="EMBL" id="SLJ95906.1"/>
    </source>
</evidence>
<dbReference type="AlphaFoldDB" id="A0A1U6HJD9"/>
<dbReference type="EMBL" id="FVZE01000002">
    <property type="protein sequence ID" value="SLJ95906.1"/>
    <property type="molecule type" value="Genomic_DNA"/>
</dbReference>
<evidence type="ECO:0000256" key="7">
    <source>
        <dbReference type="ARBA" id="ARBA00023237"/>
    </source>
</evidence>
<keyword evidence="7" id="KW-0998">Cell outer membrane</keyword>
<dbReference type="GO" id="GO:0015288">
    <property type="term" value="F:porin activity"/>
    <property type="evidence" value="ECO:0007669"/>
    <property type="project" value="TreeGrafter"/>
</dbReference>
<dbReference type="Proteomes" id="UP000190989">
    <property type="component" value="Unassembled WGS sequence"/>
</dbReference>
<keyword evidence="3" id="KW-0813">Transport</keyword>
<evidence type="ECO:0000256" key="2">
    <source>
        <dbReference type="ARBA" id="ARBA00007613"/>
    </source>
</evidence>
<gene>
    <name evidence="9" type="ORF">SAMN06295987_102568</name>
</gene>
<dbReference type="GO" id="GO:1990281">
    <property type="term" value="C:efflux pump complex"/>
    <property type="evidence" value="ECO:0007669"/>
    <property type="project" value="TreeGrafter"/>
</dbReference>
<dbReference type="GO" id="GO:0009279">
    <property type="term" value="C:cell outer membrane"/>
    <property type="evidence" value="ECO:0007669"/>
    <property type="project" value="UniProtKB-SubCell"/>
</dbReference>
<comment type="subcellular location">
    <subcellularLocation>
        <location evidence="1">Cell outer membrane</location>
    </subcellularLocation>
</comment>
<reference evidence="10" key="1">
    <citation type="submission" date="2017-02" db="EMBL/GenBank/DDBJ databases">
        <authorList>
            <person name="Varghese N."/>
            <person name="Submissions S."/>
        </authorList>
    </citation>
    <scope>NUCLEOTIDE SEQUENCE [LARGE SCALE GENOMIC DNA]</scope>
    <source>
        <strain evidence="10">SM117</strain>
    </source>
</reference>
<keyword evidence="10" id="KW-1185">Reference proteome</keyword>
<accession>A0A1U6HJD9</accession>
<feature type="chain" id="PRO_5013205328" evidence="8">
    <location>
        <begin position="25"/>
        <end position="496"/>
    </location>
</feature>
<keyword evidence="4" id="KW-1134">Transmembrane beta strand</keyword>
<dbReference type="Gene3D" id="1.20.1600.10">
    <property type="entry name" value="Outer membrane efflux proteins (OEP)"/>
    <property type="match status" value="1"/>
</dbReference>
<keyword evidence="6" id="KW-0472">Membrane</keyword>
<feature type="signal peptide" evidence="8">
    <location>
        <begin position="1"/>
        <end position="24"/>
    </location>
</feature>
<proteinExistence type="inferred from homology"/>